<dbReference type="Gene3D" id="2.20.200.10">
    <property type="entry name" value="Outer membrane efflux proteins (OEP)"/>
    <property type="match status" value="1"/>
</dbReference>
<dbReference type="PANTHER" id="PTHR30203:SF20">
    <property type="entry name" value="MULTIDRUG RESISTANCE OUTER MEMBRANE PROTEIN MDTP-RELATED"/>
    <property type="match status" value="1"/>
</dbReference>
<organism evidence="12 13">
    <name type="scientific">Thermomonas haemolytica</name>
    <dbReference type="NCBI Taxonomy" id="141949"/>
    <lineage>
        <taxon>Bacteria</taxon>
        <taxon>Pseudomonadati</taxon>
        <taxon>Pseudomonadota</taxon>
        <taxon>Gammaproteobacteria</taxon>
        <taxon>Lysobacterales</taxon>
        <taxon>Lysobacteraceae</taxon>
        <taxon>Thermomonas</taxon>
    </lineage>
</organism>
<dbReference type="Pfam" id="PF02321">
    <property type="entry name" value="OEP"/>
    <property type="match status" value="2"/>
</dbReference>
<dbReference type="EMBL" id="SMAP01000004">
    <property type="protein sequence ID" value="TCT24454.1"/>
    <property type="molecule type" value="Genomic_DNA"/>
</dbReference>
<dbReference type="GO" id="GO:0009279">
    <property type="term" value="C:cell outer membrane"/>
    <property type="evidence" value="ECO:0007669"/>
    <property type="project" value="UniProtKB-SubCell"/>
</dbReference>
<evidence type="ECO:0000256" key="10">
    <source>
        <dbReference type="RuleBase" id="RU362097"/>
    </source>
</evidence>
<dbReference type="InterPro" id="IPR003423">
    <property type="entry name" value="OMP_efflux"/>
</dbReference>
<dbReference type="OrthoDB" id="9770517at2"/>
<keyword evidence="3 10" id="KW-1134">Transmembrane beta strand</keyword>
<comment type="caution">
    <text evidence="12">The sequence shown here is derived from an EMBL/GenBank/DDBJ whole genome shotgun (WGS) entry which is preliminary data.</text>
</comment>
<proteinExistence type="inferred from homology"/>
<dbReference type="InterPro" id="IPR010131">
    <property type="entry name" value="MdtP/NodT-like"/>
</dbReference>
<evidence type="ECO:0000256" key="7">
    <source>
        <dbReference type="ARBA" id="ARBA00023139"/>
    </source>
</evidence>
<dbReference type="PROSITE" id="PS51257">
    <property type="entry name" value="PROKAR_LIPOPROTEIN"/>
    <property type="match status" value="1"/>
</dbReference>
<feature type="chain" id="PRO_5020911891" evidence="10">
    <location>
        <begin position="24"/>
        <end position="480"/>
    </location>
</feature>
<keyword evidence="11" id="KW-0175">Coiled coil</keyword>
<dbReference type="NCBIfam" id="TIGR01845">
    <property type="entry name" value="outer_NodT"/>
    <property type="match status" value="1"/>
</dbReference>
<reference evidence="12 13" key="1">
    <citation type="submission" date="2019-03" db="EMBL/GenBank/DDBJ databases">
        <title>Genomic Encyclopedia of Type Strains, Phase IV (KMG-IV): sequencing the most valuable type-strain genomes for metagenomic binning, comparative biology and taxonomic classification.</title>
        <authorList>
            <person name="Goeker M."/>
        </authorList>
    </citation>
    <scope>NUCLEOTIDE SEQUENCE [LARGE SCALE GENOMIC DNA]</scope>
    <source>
        <strain evidence="12 13">DSM 13605</strain>
    </source>
</reference>
<evidence type="ECO:0000256" key="6">
    <source>
        <dbReference type="ARBA" id="ARBA00023136"/>
    </source>
</evidence>
<keyword evidence="13" id="KW-1185">Reference proteome</keyword>
<feature type="signal peptide" evidence="10">
    <location>
        <begin position="1"/>
        <end position="23"/>
    </location>
</feature>
<evidence type="ECO:0000256" key="8">
    <source>
        <dbReference type="ARBA" id="ARBA00023288"/>
    </source>
</evidence>
<evidence type="ECO:0000313" key="12">
    <source>
        <dbReference type="EMBL" id="TCT24454.1"/>
    </source>
</evidence>
<evidence type="ECO:0000313" key="13">
    <source>
        <dbReference type="Proteomes" id="UP000295414"/>
    </source>
</evidence>
<evidence type="ECO:0000256" key="1">
    <source>
        <dbReference type="ARBA" id="ARBA00004370"/>
    </source>
</evidence>
<keyword evidence="7 10" id="KW-0564">Palmitate</keyword>
<dbReference type="Gene3D" id="1.20.1600.10">
    <property type="entry name" value="Outer membrane efflux proteins (OEP)"/>
    <property type="match status" value="1"/>
</dbReference>
<feature type="coiled-coil region" evidence="11">
    <location>
        <begin position="225"/>
        <end position="259"/>
    </location>
</feature>
<comment type="similarity">
    <text evidence="2 10">Belongs to the outer membrane factor (OMF) (TC 1.B.17) family.</text>
</comment>
<name>A0A4R3N6P4_9GAMM</name>
<dbReference type="SUPFAM" id="SSF56954">
    <property type="entry name" value="Outer membrane efflux proteins (OEP)"/>
    <property type="match status" value="1"/>
</dbReference>
<gene>
    <name evidence="12" type="ORF">EDC34_104142</name>
</gene>
<evidence type="ECO:0000256" key="5">
    <source>
        <dbReference type="ARBA" id="ARBA00022729"/>
    </source>
</evidence>
<keyword evidence="6 10" id="KW-0472">Membrane</keyword>
<dbReference type="GO" id="GO:0015562">
    <property type="term" value="F:efflux transmembrane transporter activity"/>
    <property type="evidence" value="ECO:0007669"/>
    <property type="project" value="InterPro"/>
</dbReference>
<evidence type="ECO:0000256" key="2">
    <source>
        <dbReference type="ARBA" id="ARBA00007613"/>
    </source>
</evidence>
<dbReference type="PANTHER" id="PTHR30203">
    <property type="entry name" value="OUTER MEMBRANE CATION EFFLUX PROTEIN"/>
    <property type="match status" value="1"/>
</dbReference>
<keyword evidence="5 10" id="KW-0732">Signal</keyword>
<dbReference type="Proteomes" id="UP000295414">
    <property type="component" value="Unassembled WGS sequence"/>
</dbReference>
<protein>
    <submittedName>
        <fullName evidence="12">NodT family efflux transporter outer membrane factor (OMF) lipoprotein</fullName>
    </submittedName>
</protein>
<sequence>MSRPLPLAAALAGALLAAGCASTAGITPQAHLREPAALAAGRSLAGASTPSAHWPSLQWWRDFGDPQLDALVDEALAGAPSLEIADARARKAQAQAALADAARTPIVGLGAQVQGLELPQTLAPAPIGGKFNLAQVLTVDAAWNPDFWGESRAKWQAAVGNARAAEIEAQAARLTLAANVTRTYIALAQAFDAREAAEAEAARADALVALGEQRVRAGLDNGIALEQNRGSARAARQQAQAAQQQIDALRNALAALAGAGPDRGLAITRPQLQLPDVAPPSILPSDLLAHRPDVAAARWRVDAARRGIDSSKAAFYPTINLSALAGVAAGNLGDLFGSKSLLLYGGPALSLPIFEGGRLRAQLRGSTADYDLAVASYNQTLLGAIREVADAVQAARTLDAQIAEARAAREAAGKAHALVLQRQRAGIATQLDVLAAQRPLLQLDQQLAALRAQRRIAAVDLEQALGGGIAVRSPDSTVSD</sequence>
<accession>A0A4R3N6P4</accession>
<evidence type="ECO:0000256" key="3">
    <source>
        <dbReference type="ARBA" id="ARBA00022452"/>
    </source>
</evidence>
<comment type="function">
    <text evidence="9">Could be involved in resistance to puromycin, acriflavine and tetraphenylarsonium chloride.</text>
</comment>
<evidence type="ECO:0000256" key="11">
    <source>
        <dbReference type="SAM" id="Coils"/>
    </source>
</evidence>
<evidence type="ECO:0000256" key="4">
    <source>
        <dbReference type="ARBA" id="ARBA00022692"/>
    </source>
</evidence>
<evidence type="ECO:0000256" key="9">
    <source>
        <dbReference type="ARBA" id="ARBA00037313"/>
    </source>
</evidence>
<dbReference type="AlphaFoldDB" id="A0A4R3N6P4"/>
<comment type="subcellular location">
    <subcellularLocation>
        <location evidence="10">Cell outer membrane</location>
        <topology evidence="10">Lipid-anchor</topology>
    </subcellularLocation>
    <subcellularLocation>
        <location evidence="1">Membrane</location>
    </subcellularLocation>
</comment>
<keyword evidence="8 10" id="KW-0449">Lipoprotein</keyword>
<dbReference type="RefSeq" id="WP_114960203.1">
    <property type="nucleotide sequence ID" value="NZ_MSZW01000020.1"/>
</dbReference>
<keyword evidence="4 10" id="KW-0812">Transmembrane</keyword>